<evidence type="ECO:0000313" key="2">
    <source>
        <dbReference type="Proteomes" id="UP000310636"/>
    </source>
</evidence>
<comment type="caution">
    <text evidence="1">The sequence shown here is derived from an EMBL/GenBank/DDBJ whole genome shotgun (WGS) entry which is preliminary data.</text>
</comment>
<sequence>MLITIKVEPTIYVQYFDTSGNNLKSTFGESETKMVKGQTYGNVTPPTNANYTYVGYAKTTTGAVPSIANIVSGSSPPAFTYTENFNRYHLILYYQKGSGGTINVRHMVRTGSTGSYAQAGTSTIAVASLPNTQTVSPTSTYGNVVGSSISYGSGYSDTVSGSKSQSVSLTASKKTAYVSFFYEREDTGVTADFDIVPSTVKYGESFKYKPKDVEVGSCTYKYITFRTMQGAKTADSDQTASMFTPITFADASKYPSVVTGPGTYEVMMLVKTACGDTWVGPKTLTVTSDAEPEPSPEPAVNNPPYAVISFYDRETGEPTGGIEQGKYVDLKIDEMKDPDGDTVTIQSWDFSDWINDSPPTTIAPGYSFRQANALGQHTVYLTVADSQGLTYTAKTSLTVLSGDPIAAISGAGRVKEGRTVNPPIESKSYSPLGYDIVEENWTNKATSYPDVGEETVTLWVKDERGRSSEVTTHTIEVIPDEPPVITLDVPEEETRLGTVTVKANAFSTDSDQIASIVLEMKYDSNNNGFADDTWTTVQTGLEDTYSFKPSRIGKYLFRGTATEDYGKTGNTDSQPEAERTVNVLNLAPTIDVVTSSSQTGMQEKNLLSMTDLYNTGTIVSLDTYGTGTKANWLLQDGMLTTKTYKTNLHSFRPSRNDSPYPSYLGTEIANQSVFASIQNTPSITTVLTKTYDNNFSIIADEKYTYVLSKSDKTITAYNSSTMAIVWSKTFSIFTSDFNVMNPFVKDNLLIIPYSTFYLSYDTTISYWTSYIVTINRETGDIISGPVQTYRSGDNSSVNAVADDLGIIVPAPYYGSNPMRYSFDLVNQYSYASMYSQTYAYVPLWAHQNSTTLFNTLYKYNFGGYAVNVGSGGDFIYNQDGTAASHYDTATNNGFINQLVGTDSELNYYAITGYNPEFQYLTKLSPQGTVLSRTVRPSDLTYTAATAIGVDSNNNFVFTVGTSKIKAVDAQGNSKYEISVAPESGMNAYQSKIIIGSDGLVSFIRLDRKTSTNEIYVKLIVYDPDTGTVIRSANLFTGYSYTTAGAIGIWSAVPNGDQSIVISAYANSPSSINFVFKISASGSLTYPKQFEIGTPSNDMWIGTAVDASDSVSGDLISTTTANASKGVGYMYRVQDSKNYYSAEFEAGKLVVKKTVGGTATTLNSKSFTLVRGNRYTVKFVPTATGFSVYVNRIKQFDITDGTWTSGKYGLINRGQDGVRFGNVETVAAGAMIGFISGVVLVDGTLDYDVYFDDPETDPRITAGESWTYTHNPNVFLNSLGTWTGSGSSLSAPMTTFSLPGEYTFTFKTKDDPNSSYLYPSSVFSEYREESNEVTGRIRVHRKPIAVLAATVDSSGNVTYTDDSYDPDRYNPTTGAYSTEDTGIDYASNHGAVNRAFRYRSVNNDSYIDGKPTQLPNGTFVIEEAVQDEYGAWSDWAEVTLTIEGAPALPPNPGFYVLPETTYRGEAVLIDSYANDPVDGSRENLVHAWYIRNVTTAGAEALASDSRTTWEKVFNSLGIMSIRQLVTNSSGLSAEVSHTVSVINRPPTAEVTTPASADSAAPTLYRTLKPAFMWSYADADGDAQNMYQLQVYSMSGTLLLNSNTLSGTALTWTATANLPENTTMYVMARVYDGYDWSEWSSPKYFKVLDSTKPVVTITTPSSTSAASPTLMKGVRPEFVWTYYDKDGDPEQIYRVQVYRASDNVLLLDSGNKTGDALSWTATADLPKNATMYVRAMAYDGLLWSDWSEVKYFKLNSPPTGDFTWTPTPVYEGDTVNFIPTVDDPDGDALTVTFTVTSPSGTAQVFSLSKTFPYDAEGPNLRVLELGVWTVKMIVSDGQEFVTVTKPMTVLPLGVTGFVRHTEAWEANRLAYNEKNPGSSRPAEWFWAGEAFVLEAATTDTGSSATKAVEVTAEAVFDSKTILGASLASATPASTVQWKSLLGSKEAGQPLSELSEGLYTFIFTAKYSNGTVKTAAVTIRIVDQVGNYVQVHRIS</sequence>
<protein>
    <recommendedName>
        <fullName evidence="3">PKD domain-containing protein</fullName>
    </recommendedName>
</protein>
<evidence type="ECO:0000313" key="1">
    <source>
        <dbReference type="EMBL" id="THF83817.1"/>
    </source>
</evidence>
<dbReference type="OrthoDB" id="2088379at2"/>
<evidence type="ECO:0008006" key="3">
    <source>
        <dbReference type="Google" id="ProtNLM"/>
    </source>
</evidence>
<dbReference type="SUPFAM" id="SSF49299">
    <property type="entry name" value="PKD domain"/>
    <property type="match status" value="1"/>
</dbReference>
<dbReference type="Gene3D" id="2.60.40.10">
    <property type="entry name" value="Immunoglobulins"/>
    <property type="match status" value="4"/>
</dbReference>
<keyword evidence="2" id="KW-1185">Reference proteome</keyword>
<dbReference type="InterPro" id="IPR035986">
    <property type="entry name" value="PKD_dom_sf"/>
</dbReference>
<dbReference type="InterPro" id="IPR013783">
    <property type="entry name" value="Ig-like_fold"/>
</dbReference>
<organism evidence="1 2">
    <name type="scientific">Cohnella fermenti</name>
    <dbReference type="NCBI Taxonomy" id="2565925"/>
    <lineage>
        <taxon>Bacteria</taxon>
        <taxon>Bacillati</taxon>
        <taxon>Bacillota</taxon>
        <taxon>Bacilli</taxon>
        <taxon>Bacillales</taxon>
        <taxon>Paenibacillaceae</taxon>
        <taxon>Cohnella</taxon>
    </lineage>
</organism>
<reference evidence="1 2" key="1">
    <citation type="submission" date="2019-04" db="EMBL/GenBank/DDBJ databases">
        <title>Cohnella sp. nov. isolated from preserved vegetables.</title>
        <authorList>
            <person name="Lin S.-Y."/>
            <person name="Hung M.-H."/>
            <person name="Young C.-C."/>
        </authorList>
    </citation>
    <scope>NUCLEOTIDE SEQUENCE [LARGE SCALE GENOMIC DNA]</scope>
    <source>
        <strain evidence="1 2">CC-MHH1044</strain>
    </source>
</reference>
<name>A0A4S4C7A2_9BACL</name>
<accession>A0A4S4C7A2</accession>
<dbReference type="Proteomes" id="UP000310636">
    <property type="component" value="Unassembled WGS sequence"/>
</dbReference>
<proteinExistence type="predicted"/>
<dbReference type="EMBL" id="SSOB01000003">
    <property type="protein sequence ID" value="THF83817.1"/>
    <property type="molecule type" value="Genomic_DNA"/>
</dbReference>
<gene>
    <name evidence="1" type="ORF">E6C55_03815</name>
</gene>
<dbReference type="Gene3D" id="2.60.120.560">
    <property type="entry name" value="Exo-inulinase, domain 1"/>
    <property type="match status" value="1"/>
</dbReference>